<protein>
    <submittedName>
        <fullName evidence="1">Uncharacterized protein</fullName>
    </submittedName>
</protein>
<name>A0A1R2BK56_9CILI</name>
<dbReference type="EMBL" id="MPUH01000591">
    <property type="protein sequence ID" value="OMJ77147.1"/>
    <property type="molecule type" value="Genomic_DNA"/>
</dbReference>
<evidence type="ECO:0000313" key="1">
    <source>
        <dbReference type="EMBL" id="OMJ77147.1"/>
    </source>
</evidence>
<dbReference type="OrthoDB" id="10379156at2759"/>
<dbReference type="AlphaFoldDB" id="A0A1R2BK56"/>
<gene>
    <name evidence="1" type="ORF">SteCoe_23329</name>
</gene>
<evidence type="ECO:0000313" key="2">
    <source>
        <dbReference type="Proteomes" id="UP000187209"/>
    </source>
</evidence>
<keyword evidence="2" id="KW-1185">Reference proteome</keyword>
<sequence>MGDLESLDTQIADVDDLEDRLLVMDSVVDQLKYPNISKAQIEILMNQYVILEDSILSGLQVLALAAETAMLQQQITDCAEKFNQLGSDYQDSWSDEYWAIYELTREGYQKSDKLKTGQEIANQIADVQDLALNLNRTPQGSSSEGKKILMEIDELSKQHITSTLAMSDNDIIERKCCSTCVVS</sequence>
<comment type="caution">
    <text evidence="1">The sequence shown here is derived from an EMBL/GenBank/DDBJ whole genome shotgun (WGS) entry which is preliminary data.</text>
</comment>
<organism evidence="1 2">
    <name type="scientific">Stentor coeruleus</name>
    <dbReference type="NCBI Taxonomy" id="5963"/>
    <lineage>
        <taxon>Eukaryota</taxon>
        <taxon>Sar</taxon>
        <taxon>Alveolata</taxon>
        <taxon>Ciliophora</taxon>
        <taxon>Postciliodesmatophora</taxon>
        <taxon>Heterotrichea</taxon>
        <taxon>Heterotrichida</taxon>
        <taxon>Stentoridae</taxon>
        <taxon>Stentor</taxon>
    </lineage>
</organism>
<dbReference type="Proteomes" id="UP000187209">
    <property type="component" value="Unassembled WGS sequence"/>
</dbReference>
<proteinExistence type="predicted"/>
<accession>A0A1R2BK56</accession>
<reference evidence="1 2" key="1">
    <citation type="submission" date="2016-11" db="EMBL/GenBank/DDBJ databases">
        <title>The macronuclear genome of Stentor coeruleus: a giant cell with tiny introns.</title>
        <authorList>
            <person name="Slabodnick M."/>
            <person name="Ruby J.G."/>
            <person name="Reiff S.B."/>
            <person name="Swart E.C."/>
            <person name="Gosai S."/>
            <person name="Prabakaran S."/>
            <person name="Witkowska E."/>
            <person name="Larue G.E."/>
            <person name="Fisher S."/>
            <person name="Freeman R.M."/>
            <person name="Gunawardena J."/>
            <person name="Chu W."/>
            <person name="Stover N.A."/>
            <person name="Gregory B.D."/>
            <person name="Nowacki M."/>
            <person name="Derisi J."/>
            <person name="Roy S.W."/>
            <person name="Marshall W.F."/>
            <person name="Sood P."/>
        </authorList>
    </citation>
    <scope>NUCLEOTIDE SEQUENCE [LARGE SCALE GENOMIC DNA]</scope>
    <source>
        <strain evidence="1">WM001</strain>
    </source>
</reference>